<dbReference type="Proteomes" id="UP000477911">
    <property type="component" value="Unassembled WGS sequence"/>
</dbReference>
<evidence type="ECO:0000313" key="2">
    <source>
        <dbReference type="EMBL" id="MXN20792.1"/>
    </source>
</evidence>
<sequence length="104" mass="10056">MSMKKTALASLIALSVTAFSANTVMAQEVVATGTGGANGVQTTTIGGGASGGSIVASVNAALASMGIMPLAVLSFVVYATGKAIIEVADSNGTTQTVTTTVSTL</sequence>
<gene>
    <name evidence="2" type="ORF">GR170_23435</name>
</gene>
<feature type="signal peptide" evidence="1">
    <location>
        <begin position="1"/>
        <end position="26"/>
    </location>
</feature>
<protein>
    <recommendedName>
        <fullName evidence="4">Secreted protein</fullName>
    </recommendedName>
</protein>
<keyword evidence="3" id="KW-1185">Reference proteome</keyword>
<evidence type="ECO:0000256" key="1">
    <source>
        <dbReference type="SAM" id="SignalP"/>
    </source>
</evidence>
<dbReference type="AlphaFoldDB" id="A0A6L7GAT5"/>
<comment type="caution">
    <text evidence="2">The sequence shown here is derived from an EMBL/GenBank/DDBJ whole genome shotgun (WGS) entry which is preliminary data.</text>
</comment>
<dbReference type="RefSeq" id="WP_160896913.1">
    <property type="nucleotide sequence ID" value="NZ_WUMU01000035.1"/>
</dbReference>
<reference evidence="2 3" key="1">
    <citation type="submission" date="2019-12" db="EMBL/GenBank/DDBJ databases">
        <authorList>
            <person name="Li M."/>
        </authorList>
    </citation>
    <scope>NUCLEOTIDE SEQUENCE [LARGE SCALE GENOMIC DNA]</scope>
    <source>
        <strain evidence="2 3">GBMRC 2024</strain>
    </source>
</reference>
<proteinExistence type="predicted"/>
<accession>A0A6L7GAT5</accession>
<name>A0A6L7GAT5_9RHOB</name>
<dbReference type="EMBL" id="WUMU01000035">
    <property type="protein sequence ID" value="MXN20792.1"/>
    <property type="molecule type" value="Genomic_DNA"/>
</dbReference>
<evidence type="ECO:0000313" key="3">
    <source>
        <dbReference type="Proteomes" id="UP000477911"/>
    </source>
</evidence>
<organism evidence="2 3">
    <name type="scientific">Pseudooceanicola albus</name>
    <dbReference type="NCBI Taxonomy" id="2692189"/>
    <lineage>
        <taxon>Bacteria</taxon>
        <taxon>Pseudomonadati</taxon>
        <taxon>Pseudomonadota</taxon>
        <taxon>Alphaproteobacteria</taxon>
        <taxon>Rhodobacterales</taxon>
        <taxon>Paracoccaceae</taxon>
        <taxon>Pseudooceanicola</taxon>
    </lineage>
</organism>
<feature type="chain" id="PRO_5026832720" description="Secreted protein" evidence="1">
    <location>
        <begin position="27"/>
        <end position="104"/>
    </location>
</feature>
<keyword evidence="1" id="KW-0732">Signal</keyword>
<evidence type="ECO:0008006" key="4">
    <source>
        <dbReference type="Google" id="ProtNLM"/>
    </source>
</evidence>